<evidence type="ECO:0000256" key="1">
    <source>
        <dbReference type="SAM" id="MobiDB-lite"/>
    </source>
</evidence>
<organism evidence="2 3">
    <name type="scientific">Brevibacterium spongiae</name>
    <dbReference type="NCBI Taxonomy" id="2909672"/>
    <lineage>
        <taxon>Bacteria</taxon>
        <taxon>Bacillati</taxon>
        <taxon>Actinomycetota</taxon>
        <taxon>Actinomycetes</taxon>
        <taxon>Micrococcales</taxon>
        <taxon>Brevibacteriaceae</taxon>
        <taxon>Brevibacterium</taxon>
    </lineage>
</organism>
<sequence>MTEPKTGTGPGAGTASSAGAPGFDGTRVSDRLTKSVTGVDGVTGLAPGLRDRVATAAARVMRRPADDPPTVDVDRTSGGWNVRVDAHLDDSRSVSEIVDELYAVIAVDLQAAVDGPVGDIDIDVRIVSRGR</sequence>
<dbReference type="RefSeq" id="WP_265418418.1">
    <property type="nucleotide sequence ID" value="NZ_CP093443.1"/>
</dbReference>
<gene>
    <name evidence="2" type="ORF">L1F31_17055</name>
</gene>
<reference evidence="2" key="1">
    <citation type="submission" date="2022-03" db="EMBL/GenBank/DDBJ databases">
        <title>Brevibacterium spongiae sp. nov., isolated from marine sponge.</title>
        <authorList>
            <person name="Li Z."/>
            <person name="Zhang M."/>
        </authorList>
    </citation>
    <scope>NUCLEOTIDE SEQUENCE</scope>
    <source>
        <strain evidence="2">WHS-Z9</strain>
    </source>
</reference>
<evidence type="ECO:0000313" key="3">
    <source>
        <dbReference type="Proteomes" id="UP001064879"/>
    </source>
</evidence>
<keyword evidence="3" id="KW-1185">Reference proteome</keyword>
<protein>
    <recommendedName>
        <fullName evidence="4">Asp23/Gls24 family envelope stress response protein</fullName>
    </recommendedName>
</protein>
<proteinExistence type="predicted"/>
<dbReference type="EMBL" id="CP093443">
    <property type="protein sequence ID" value="UVI35801.1"/>
    <property type="molecule type" value="Genomic_DNA"/>
</dbReference>
<evidence type="ECO:0008006" key="4">
    <source>
        <dbReference type="Google" id="ProtNLM"/>
    </source>
</evidence>
<name>A0ABY5SPH5_9MICO</name>
<accession>A0ABY5SPH5</accession>
<feature type="region of interest" description="Disordered" evidence="1">
    <location>
        <begin position="1"/>
        <end position="31"/>
    </location>
</feature>
<evidence type="ECO:0000313" key="2">
    <source>
        <dbReference type="EMBL" id="UVI35801.1"/>
    </source>
</evidence>
<dbReference type="Proteomes" id="UP001064879">
    <property type="component" value="Chromosome"/>
</dbReference>